<dbReference type="SUPFAM" id="SSF54523">
    <property type="entry name" value="Pili subunits"/>
    <property type="match status" value="1"/>
</dbReference>
<dbReference type="AlphaFoldDB" id="A0A7X5HY27"/>
<reference evidence="1 2" key="1">
    <citation type="submission" date="2020-01" db="EMBL/GenBank/DDBJ databases">
        <title>Anaeroalcalibacter tamaniensis gen. nov., sp. nov., moderately halophilic strictly anaerobic fermenter bacterium from mud volcano of Taman peninsula.</title>
        <authorList>
            <person name="Frolova A."/>
            <person name="Merkel A.Y."/>
            <person name="Slobodkin A.I."/>
        </authorList>
    </citation>
    <scope>NUCLEOTIDE SEQUENCE [LARGE SCALE GENOMIC DNA]</scope>
    <source>
        <strain evidence="1 2">F-3ap</strain>
    </source>
</reference>
<organism evidence="1 2">
    <name type="scientific">Anaerotalea alkaliphila</name>
    <dbReference type="NCBI Taxonomy" id="2662126"/>
    <lineage>
        <taxon>Bacteria</taxon>
        <taxon>Bacillati</taxon>
        <taxon>Bacillota</taxon>
        <taxon>Clostridia</taxon>
        <taxon>Eubacteriales</taxon>
        <taxon>Anaerotalea</taxon>
    </lineage>
</organism>
<dbReference type="RefSeq" id="WP_162371505.1">
    <property type="nucleotide sequence ID" value="NZ_JAAEEH010000061.1"/>
</dbReference>
<gene>
    <name evidence="1" type="ORF">GXN74_13675</name>
</gene>
<dbReference type="InterPro" id="IPR045584">
    <property type="entry name" value="Pilin-like"/>
</dbReference>
<comment type="caution">
    <text evidence="1">The sequence shown here is derived from an EMBL/GenBank/DDBJ whole genome shotgun (WGS) entry which is preliminary data.</text>
</comment>
<keyword evidence="2" id="KW-1185">Reference proteome</keyword>
<accession>A0A7X5HY27</accession>
<evidence type="ECO:0000313" key="2">
    <source>
        <dbReference type="Proteomes" id="UP000461585"/>
    </source>
</evidence>
<protein>
    <submittedName>
        <fullName evidence="1">Type II secretion system protein</fullName>
    </submittedName>
</protein>
<name>A0A7X5HY27_9FIRM</name>
<evidence type="ECO:0000313" key="1">
    <source>
        <dbReference type="EMBL" id="NDL68787.1"/>
    </source>
</evidence>
<proteinExistence type="predicted"/>
<dbReference type="EMBL" id="JAAEEH010000061">
    <property type="protein sequence ID" value="NDL68787.1"/>
    <property type="molecule type" value="Genomic_DNA"/>
</dbReference>
<dbReference type="Proteomes" id="UP000461585">
    <property type="component" value="Unassembled WGS sequence"/>
</dbReference>
<sequence>MQSKPKGSNVAELLAVLAILGILAGVAAPRLLAYDRLERLGEDKKTAEAIAGVLEEWERGGGGTAEEAVAKAFGGQVPVPRFPGRTFVWSLEPVPAVGYGTEEGVGEILHPAPLQSR</sequence>
<dbReference type="Gene3D" id="3.30.700.10">
    <property type="entry name" value="Glycoprotein, Type 4 Pilin"/>
    <property type="match status" value="1"/>
</dbReference>